<evidence type="ECO:0000313" key="1">
    <source>
        <dbReference type="EMBL" id="AQS39618.1"/>
    </source>
</evidence>
<evidence type="ECO:0000313" key="2">
    <source>
        <dbReference type="Proteomes" id="UP000189545"/>
    </source>
</evidence>
<sequence length="116" mass="12594">MVVFRRCVAQQLSDDPFADLVQVEGALVESAKVSELLASIESLMEQEFSFEQVSSLLQKGADAAAYAKTLIDQQGLDKGLESLQQMAQTGKEFAGQDLGGHFQNILLECKAKAREG</sequence>
<dbReference type="EMBL" id="CP014782">
    <property type="protein sequence ID" value="AQS39618.1"/>
    <property type="molecule type" value="Genomic_DNA"/>
</dbReference>
<dbReference type="AlphaFoldDB" id="A0A1S6HW28"/>
<keyword evidence="2" id="KW-1185">Reference proteome</keyword>
<dbReference type="KEGG" id="spsw:Sps_04533"/>
<protein>
    <submittedName>
        <fullName evidence="1">Uncharacterized protein</fullName>
    </submittedName>
</protein>
<proteinExistence type="predicted"/>
<accession>A0A1S6HW28</accession>
<organism evidence="1 2">
    <name type="scientific">Shewanella psychrophila</name>
    <dbReference type="NCBI Taxonomy" id="225848"/>
    <lineage>
        <taxon>Bacteria</taxon>
        <taxon>Pseudomonadati</taxon>
        <taxon>Pseudomonadota</taxon>
        <taxon>Gammaproteobacteria</taxon>
        <taxon>Alteromonadales</taxon>
        <taxon>Shewanellaceae</taxon>
        <taxon>Shewanella</taxon>
    </lineage>
</organism>
<name>A0A1S6HW28_9GAMM</name>
<reference evidence="1 2" key="1">
    <citation type="submission" date="2016-03" db="EMBL/GenBank/DDBJ databases">
        <title>Complete genome sequence of Shewanella psychrophila WP2, a deep sea bacterium isolated from west Pacific sediment.</title>
        <authorList>
            <person name="Xu G."/>
            <person name="Jian H."/>
        </authorList>
    </citation>
    <scope>NUCLEOTIDE SEQUENCE [LARGE SCALE GENOMIC DNA]</scope>
    <source>
        <strain evidence="1 2">WP2</strain>
    </source>
</reference>
<dbReference type="Proteomes" id="UP000189545">
    <property type="component" value="Chromosome"/>
</dbReference>
<gene>
    <name evidence="1" type="ORF">Sps_04533</name>
</gene>